<dbReference type="Gene3D" id="2.30.30.570">
    <property type="match status" value="1"/>
</dbReference>
<feature type="repeat" description="MVP" evidence="1">
    <location>
        <begin position="137"/>
        <end position="169"/>
    </location>
</feature>
<dbReference type="InterPro" id="IPR043179">
    <property type="entry name" value="Vault_2_sf"/>
</dbReference>
<feature type="repeat" description="MVP" evidence="1">
    <location>
        <begin position="76"/>
        <end position="136"/>
    </location>
</feature>
<reference evidence="4 5" key="2">
    <citation type="submission" date="2018-11" db="EMBL/GenBank/DDBJ databases">
        <authorList>
            <consortium name="Pathogen Informatics"/>
        </authorList>
    </citation>
    <scope>NUCLEOTIDE SEQUENCE [LARGE SCALE GENOMIC DNA]</scope>
    <source>
        <strain evidence="4 5">Egypt</strain>
    </source>
</reference>
<dbReference type="GO" id="GO:1990904">
    <property type="term" value="C:ribonucleoprotein complex"/>
    <property type="evidence" value="ECO:0007669"/>
    <property type="project" value="UniProtKB-UniRule"/>
</dbReference>
<dbReference type="PANTHER" id="PTHR14165:SF3">
    <property type="entry name" value="MAJOR VAULT PROTEIN"/>
    <property type="match status" value="1"/>
</dbReference>
<evidence type="ECO:0000313" key="5">
    <source>
        <dbReference type="Proteomes" id="UP000272942"/>
    </source>
</evidence>
<keyword evidence="5" id="KW-1185">Reference proteome</keyword>
<dbReference type="InterPro" id="IPR041134">
    <property type="entry name" value="Vault_2"/>
</dbReference>
<reference evidence="6" key="1">
    <citation type="submission" date="2016-06" db="UniProtKB">
        <authorList>
            <consortium name="WormBaseParasite"/>
        </authorList>
    </citation>
    <scope>IDENTIFICATION</scope>
</reference>
<proteinExistence type="predicted"/>
<dbReference type="GO" id="GO:0005737">
    <property type="term" value="C:cytoplasm"/>
    <property type="evidence" value="ECO:0007669"/>
    <property type="project" value="UniProtKB-SubCell"/>
</dbReference>
<dbReference type="Pfam" id="PF17794">
    <property type="entry name" value="Vault_2"/>
    <property type="match status" value="1"/>
</dbReference>
<dbReference type="InterPro" id="IPR043023">
    <property type="entry name" value="MVP_rep_sf"/>
</dbReference>
<dbReference type="EMBL" id="UZAN01051743">
    <property type="protein sequence ID" value="VDP89101.1"/>
    <property type="molecule type" value="Genomic_DNA"/>
</dbReference>
<evidence type="ECO:0000259" key="2">
    <source>
        <dbReference type="Pfam" id="PF01505"/>
    </source>
</evidence>
<dbReference type="PROSITE" id="PS51224">
    <property type="entry name" value="MVP"/>
    <property type="match status" value="2"/>
</dbReference>
<dbReference type="Gene3D" id="2.30.30.550">
    <property type="entry name" value="Major Vault Protein repeat"/>
    <property type="match status" value="1"/>
</dbReference>
<dbReference type="InterPro" id="IPR002499">
    <property type="entry name" value="Vault_N"/>
</dbReference>
<comment type="subcellular location">
    <subcellularLocation>
        <location evidence="1">Cytoplasm</location>
    </subcellularLocation>
</comment>
<dbReference type="InterPro" id="IPR041139">
    <property type="entry name" value="MVP_rep_dom"/>
</dbReference>
<dbReference type="Proteomes" id="UP000272942">
    <property type="component" value="Unassembled WGS sequence"/>
</dbReference>
<name>A0A183AY65_9TREM</name>
<evidence type="ECO:0000256" key="1">
    <source>
        <dbReference type="PROSITE-ProRule" id="PRU00571"/>
    </source>
</evidence>
<dbReference type="GO" id="GO:0005634">
    <property type="term" value="C:nucleus"/>
    <property type="evidence" value="ECO:0007669"/>
    <property type="project" value="TreeGrafter"/>
</dbReference>
<dbReference type="InterPro" id="IPR039059">
    <property type="entry name" value="MVP"/>
</dbReference>
<feature type="domain" description="Major vault protein repeat" evidence="3">
    <location>
        <begin position="70"/>
        <end position="129"/>
    </location>
</feature>
<dbReference type="FunFam" id="2.30.30.560:FF:000002">
    <property type="entry name" value="Major vault protein-alpha"/>
    <property type="match status" value="1"/>
</dbReference>
<dbReference type="Gene3D" id="2.30.30.560">
    <property type="match status" value="1"/>
</dbReference>
<gene>
    <name evidence="4" type="ORF">ECPE_LOCUS11900</name>
</gene>
<dbReference type="OrthoDB" id="6125719at2759"/>
<organism evidence="6">
    <name type="scientific">Echinostoma caproni</name>
    <dbReference type="NCBI Taxonomy" id="27848"/>
    <lineage>
        <taxon>Eukaryota</taxon>
        <taxon>Metazoa</taxon>
        <taxon>Spiralia</taxon>
        <taxon>Lophotrochozoa</taxon>
        <taxon>Platyhelminthes</taxon>
        <taxon>Trematoda</taxon>
        <taxon>Digenea</taxon>
        <taxon>Plagiorchiida</taxon>
        <taxon>Echinostomata</taxon>
        <taxon>Echinostomatoidea</taxon>
        <taxon>Echinostomatidae</taxon>
        <taxon>Echinostoma</taxon>
    </lineage>
</organism>
<protein>
    <submittedName>
        <fullName evidence="6">Major vault protein</fullName>
    </submittedName>
</protein>
<accession>A0A183AY65</accession>
<dbReference type="PANTHER" id="PTHR14165">
    <property type="entry name" value="MAJOR VAULT PROTEIN"/>
    <property type="match status" value="1"/>
</dbReference>
<dbReference type="FunFam" id="2.30.30.570:FF:000002">
    <property type="entry name" value="Major vault protein-alpha"/>
    <property type="match status" value="1"/>
</dbReference>
<sequence length="169" mass="19136">MISNAGFDLPALRLSTMVRNAEDQSTVIRIGNYQYIHVLNHNTNVTRLILGPRTYVCLQDEKIVLEPKDMISVPPMHYCVIENPIMRNEPGEPVLDISGQVKLRLGDTECRFHQDPFPLYPGETLKKSVKKLPVVMTNEAFCLEALMDFVDEDGVHRVAGQKWLFEGPG</sequence>
<evidence type="ECO:0000313" key="6">
    <source>
        <dbReference type="WBParaSite" id="ECPE_0001193501-mRNA-1"/>
    </source>
</evidence>
<dbReference type="Pfam" id="PF01505">
    <property type="entry name" value="Vault"/>
    <property type="match status" value="1"/>
</dbReference>
<keyword evidence="1" id="KW-0963">Cytoplasm</keyword>
<dbReference type="AlphaFoldDB" id="A0A183AY65"/>
<evidence type="ECO:0000259" key="3">
    <source>
        <dbReference type="Pfam" id="PF17794"/>
    </source>
</evidence>
<keyword evidence="1" id="KW-0687">Ribonucleoprotein</keyword>
<feature type="domain" description="Major vault protein repeat" evidence="2">
    <location>
        <begin position="134"/>
        <end position="169"/>
    </location>
</feature>
<evidence type="ECO:0000313" key="4">
    <source>
        <dbReference type="EMBL" id="VDP89101.1"/>
    </source>
</evidence>
<dbReference type="WBParaSite" id="ECPE_0001193501-mRNA-1">
    <property type="protein sequence ID" value="ECPE_0001193501-mRNA-1"/>
    <property type="gene ID" value="ECPE_0001193501"/>
</dbReference>